<comment type="caution">
    <text evidence="7">The sequence shown here is derived from an EMBL/GenBank/DDBJ whole genome shotgun (WGS) entry which is preliminary data.</text>
</comment>
<dbReference type="CDD" id="cd00130">
    <property type="entry name" value="PAS"/>
    <property type="match status" value="2"/>
</dbReference>
<accession>A0ABQ3C3F4</accession>
<dbReference type="SUPFAM" id="SSF55874">
    <property type="entry name" value="ATPase domain of HSP90 chaperone/DNA topoisomerase II/histidine kinase"/>
    <property type="match status" value="1"/>
</dbReference>
<evidence type="ECO:0000256" key="1">
    <source>
        <dbReference type="ARBA" id="ARBA00000085"/>
    </source>
</evidence>
<dbReference type="InterPro" id="IPR004358">
    <property type="entry name" value="Sig_transdc_His_kin-like_C"/>
</dbReference>
<name>A0ABQ3C3F4_9GAMM</name>
<sequence>MSFAFQDIFANSPNPYMVLDREFRYLEANRAYAEAVGRPREALIGRGLFELFPGAADEHGRSQAGVLRASLERVLATGERDVLALIPYAIETPTPHGVVQETRFWSATHTPLKDADGRVTAILQHTTDVTELQRLRAAVRGDGATPAQLEEGVFSRAAALQRDNARLSAQQRFLTDMFQQAPGFIAVLRGPAHVFELANGAYEQLVGRSGFAGQPLRDALPEIAGQGFIELLDQVRETGRAFVGRGLPVQLGPEDAPRQHFVDFVYQPLRDAEGAVDGIFVQGSDVTERETALAAARASEAQFRTMTNMVPQMVWSTGADGLPEYFNQRWFEYTGMTTSPAPGEVIALVHPDDRDAVTARWRECIGSREPFEAEYRLRDRNGDYHWVLGRALPLRNDAGEPVRWVGTCTEIHEQMRVRDMLERGHRALEEADRQKDRFLAMLAHELRNPLAPIATAAQLLKLAPGRVDTVVQAAEIIERQSQHMRNLVEDLVDASRIRRGQIALNPQLLRLGHVVAAAVEQTAPLIERRRHRLQVDDAAADAMLEGDRTRLVQVVANILNNAARYTPEGGEIRLDTCIDGPSVLLRVRDSGIGIDAALLPRVFELFTQAETADAREGGLGIGLALARSFARLHGGELTAHSDGPGLGSTFEIRLPLRAADALAAGGAGADTAGR</sequence>
<dbReference type="InterPro" id="IPR013656">
    <property type="entry name" value="PAS_4"/>
</dbReference>
<protein>
    <recommendedName>
        <fullName evidence="2">histidine kinase</fullName>
        <ecNumber evidence="2">2.7.13.3</ecNumber>
    </recommendedName>
</protein>
<dbReference type="InterPro" id="IPR005467">
    <property type="entry name" value="His_kinase_dom"/>
</dbReference>
<dbReference type="Proteomes" id="UP000643403">
    <property type="component" value="Unassembled WGS sequence"/>
</dbReference>
<dbReference type="InterPro" id="IPR003594">
    <property type="entry name" value="HATPase_dom"/>
</dbReference>
<dbReference type="Pfam" id="PF08448">
    <property type="entry name" value="PAS_4"/>
    <property type="match status" value="2"/>
</dbReference>
<dbReference type="PANTHER" id="PTHR43547:SF2">
    <property type="entry name" value="HYBRID SIGNAL TRANSDUCTION HISTIDINE KINASE C"/>
    <property type="match status" value="1"/>
</dbReference>
<evidence type="ECO:0000313" key="8">
    <source>
        <dbReference type="Proteomes" id="UP000643403"/>
    </source>
</evidence>
<dbReference type="SMART" id="SM00091">
    <property type="entry name" value="PAS"/>
    <property type="match status" value="3"/>
</dbReference>
<evidence type="ECO:0000259" key="5">
    <source>
        <dbReference type="PROSITE" id="PS50112"/>
    </source>
</evidence>
<comment type="catalytic activity">
    <reaction evidence="1">
        <text>ATP + protein L-histidine = ADP + protein N-phospho-L-histidine.</text>
        <dbReference type="EC" id="2.7.13.3"/>
    </reaction>
</comment>
<dbReference type="RefSeq" id="WP_189449638.1">
    <property type="nucleotide sequence ID" value="NZ_BMXY01000002.1"/>
</dbReference>
<dbReference type="PROSITE" id="PS50112">
    <property type="entry name" value="PAS"/>
    <property type="match status" value="1"/>
</dbReference>
<dbReference type="InterPro" id="IPR000014">
    <property type="entry name" value="PAS"/>
</dbReference>
<dbReference type="Pfam" id="PF08447">
    <property type="entry name" value="PAS_3"/>
    <property type="match status" value="1"/>
</dbReference>
<dbReference type="InterPro" id="IPR035965">
    <property type="entry name" value="PAS-like_dom_sf"/>
</dbReference>
<dbReference type="PROSITE" id="PS50109">
    <property type="entry name" value="HIS_KIN"/>
    <property type="match status" value="1"/>
</dbReference>
<dbReference type="EC" id="2.7.13.3" evidence="2"/>
<dbReference type="SUPFAM" id="SSF55785">
    <property type="entry name" value="PYP-like sensor domain (PAS domain)"/>
    <property type="match status" value="3"/>
</dbReference>
<dbReference type="Gene3D" id="3.30.450.20">
    <property type="entry name" value="PAS domain"/>
    <property type="match status" value="3"/>
</dbReference>
<dbReference type="PANTHER" id="PTHR43547">
    <property type="entry name" value="TWO-COMPONENT HISTIDINE KINASE"/>
    <property type="match status" value="1"/>
</dbReference>
<dbReference type="PROSITE" id="PS50113">
    <property type="entry name" value="PAC"/>
    <property type="match status" value="1"/>
</dbReference>
<evidence type="ECO:0000259" key="4">
    <source>
        <dbReference type="PROSITE" id="PS50109"/>
    </source>
</evidence>
<dbReference type="InterPro" id="IPR003661">
    <property type="entry name" value="HisK_dim/P_dom"/>
</dbReference>
<proteinExistence type="predicted"/>
<dbReference type="InterPro" id="IPR001610">
    <property type="entry name" value="PAC"/>
</dbReference>
<evidence type="ECO:0000256" key="2">
    <source>
        <dbReference type="ARBA" id="ARBA00012438"/>
    </source>
</evidence>
<dbReference type="PRINTS" id="PR00344">
    <property type="entry name" value="BCTRLSENSOR"/>
</dbReference>
<feature type="domain" description="Histidine kinase" evidence="4">
    <location>
        <begin position="441"/>
        <end position="658"/>
    </location>
</feature>
<dbReference type="InterPro" id="IPR036097">
    <property type="entry name" value="HisK_dim/P_sf"/>
</dbReference>
<feature type="domain" description="PAS" evidence="5">
    <location>
        <begin position="299"/>
        <end position="368"/>
    </location>
</feature>
<organism evidence="7 8">
    <name type="scientific">Cognatilysobacter xinjiangensis</name>
    <dbReference type="NCBI Taxonomy" id="546892"/>
    <lineage>
        <taxon>Bacteria</taxon>
        <taxon>Pseudomonadati</taxon>
        <taxon>Pseudomonadota</taxon>
        <taxon>Gammaproteobacteria</taxon>
        <taxon>Lysobacterales</taxon>
        <taxon>Lysobacteraceae</taxon>
        <taxon>Cognatilysobacter</taxon>
    </lineage>
</organism>
<dbReference type="Gene3D" id="1.10.287.130">
    <property type="match status" value="1"/>
</dbReference>
<dbReference type="SMART" id="SM00387">
    <property type="entry name" value="HATPase_c"/>
    <property type="match status" value="1"/>
</dbReference>
<dbReference type="Pfam" id="PF02518">
    <property type="entry name" value="HATPase_c"/>
    <property type="match status" value="1"/>
</dbReference>
<keyword evidence="3" id="KW-0597">Phosphoprotein</keyword>
<gene>
    <name evidence="7" type="ORF">GCM10008101_21000</name>
</gene>
<dbReference type="InterPro" id="IPR000700">
    <property type="entry name" value="PAS-assoc_C"/>
</dbReference>
<dbReference type="InterPro" id="IPR036890">
    <property type="entry name" value="HATPase_C_sf"/>
</dbReference>
<dbReference type="NCBIfam" id="TIGR00229">
    <property type="entry name" value="sensory_box"/>
    <property type="match status" value="2"/>
</dbReference>
<evidence type="ECO:0000313" key="7">
    <source>
        <dbReference type="EMBL" id="GGZ66563.1"/>
    </source>
</evidence>
<keyword evidence="8" id="KW-1185">Reference proteome</keyword>
<evidence type="ECO:0000259" key="6">
    <source>
        <dbReference type="PROSITE" id="PS50113"/>
    </source>
</evidence>
<dbReference type="Pfam" id="PF00512">
    <property type="entry name" value="HisKA"/>
    <property type="match status" value="1"/>
</dbReference>
<reference evidence="8" key="1">
    <citation type="journal article" date="2019" name="Int. J. Syst. Evol. Microbiol.">
        <title>The Global Catalogue of Microorganisms (GCM) 10K type strain sequencing project: providing services to taxonomists for standard genome sequencing and annotation.</title>
        <authorList>
            <consortium name="The Broad Institute Genomics Platform"/>
            <consortium name="The Broad Institute Genome Sequencing Center for Infectious Disease"/>
            <person name="Wu L."/>
            <person name="Ma J."/>
        </authorList>
    </citation>
    <scope>NUCLEOTIDE SEQUENCE [LARGE SCALE GENOMIC DNA]</scope>
    <source>
        <strain evidence="8">KCTC 22558</strain>
    </source>
</reference>
<dbReference type="Gene3D" id="3.30.565.10">
    <property type="entry name" value="Histidine kinase-like ATPase, C-terminal domain"/>
    <property type="match status" value="1"/>
</dbReference>
<dbReference type="SUPFAM" id="SSF47384">
    <property type="entry name" value="Homodimeric domain of signal transducing histidine kinase"/>
    <property type="match status" value="1"/>
</dbReference>
<dbReference type="CDD" id="cd00082">
    <property type="entry name" value="HisKA"/>
    <property type="match status" value="1"/>
</dbReference>
<dbReference type="EMBL" id="BMXY01000002">
    <property type="protein sequence ID" value="GGZ66563.1"/>
    <property type="molecule type" value="Genomic_DNA"/>
</dbReference>
<dbReference type="SMART" id="SM00086">
    <property type="entry name" value="PAC"/>
    <property type="match status" value="1"/>
</dbReference>
<feature type="domain" description="PAC" evidence="6">
    <location>
        <begin position="371"/>
        <end position="423"/>
    </location>
</feature>
<dbReference type="SMART" id="SM00388">
    <property type="entry name" value="HisKA"/>
    <property type="match status" value="1"/>
</dbReference>
<evidence type="ECO:0000256" key="3">
    <source>
        <dbReference type="ARBA" id="ARBA00022553"/>
    </source>
</evidence>
<dbReference type="InterPro" id="IPR013655">
    <property type="entry name" value="PAS_fold_3"/>
</dbReference>